<dbReference type="InterPro" id="IPR050807">
    <property type="entry name" value="TransReg_Diox_bact_type"/>
</dbReference>
<dbReference type="CDD" id="cd00093">
    <property type="entry name" value="HTH_XRE"/>
    <property type="match status" value="1"/>
</dbReference>
<keyword evidence="1 3" id="KW-0238">DNA-binding</keyword>
<feature type="domain" description="HTH cro/C1-type" evidence="2">
    <location>
        <begin position="27"/>
        <end position="81"/>
    </location>
</feature>
<dbReference type="GO" id="GO:0003700">
    <property type="term" value="F:DNA-binding transcription factor activity"/>
    <property type="evidence" value="ECO:0007669"/>
    <property type="project" value="TreeGrafter"/>
</dbReference>
<evidence type="ECO:0000259" key="2">
    <source>
        <dbReference type="PROSITE" id="PS50943"/>
    </source>
</evidence>
<dbReference type="EMBL" id="AGCM01000126">
    <property type="protein sequence ID" value="EHM52625.1"/>
    <property type="molecule type" value="Genomic_DNA"/>
</dbReference>
<dbReference type="SUPFAM" id="SSF47413">
    <property type="entry name" value="lambda repressor-like DNA-binding domains"/>
    <property type="match status" value="1"/>
</dbReference>
<dbReference type="PANTHER" id="PTHR46797">
    <property type="entry name" value="HTH-TYPE TRANSCRIPTIONAL REGULATOR"/>
    <property type="match status" value="1"/>
</dbReference>
<comment type="caution">
    <text evidence="3">The sequence shown here is derived from an EMBL/GenBank/DDBJ whole genome shotgun (WGS) entry which is preliminary data.</text>
</comment>
<organism evidence="3 4">
    <name type="scientific">Cardiobacterium valvarum F0432</name>
    <dbReference type="NCBI Taxonomy" id="797473"/>
    <lineage>
        <taxon>Bacteria</taxon>
        <taxon>Pseudomonadati</taxon>
        <taxon>Pseudomonadota</taxon>
        <taxon>Gammaproteobacteria</taxon>
        <taxon>Cardiobacteriales</taxon>
        <taxon>Cardiobacteriaceae</taxon>
        <taxon>Cardiobacterium</taxon>
    </lineage>
</organism>
<dbReference type="InterPro" id="IPR001387">
    <property type="entry name" value="Cro/C1-type_HTH"/>
</dbReference>
<dbReference type="HOGENOM" id="CLU_066192_17_7_6"/>
<dbReference type="GO" id="GO:0005829">
    <property type="term" value="C:cytosol"/>
    <property type="evidence" value="ECO:0007669"/>
    <property type="project" value="TreeGrafter"/>
</dbReference>
<reference evidence="3 4" key="1">
    <citation type="submission" date="2011-08" db="EMBL/GenBank/DDBJ databases">
        <authorList>
            <person name="Weinstock G."/>
            <person name="Sodergren E."/>
            <person name="Clifton S."/>
            <person name="Fulton L."/>
            <person name="Fulton B."/>
            <person name="Courtney L."/>
            <person name="Fronick C."/>
            <person name="Harrison M."/>
            <person name="Strong C."/>
            <person name="Farmer C."/>
            <person name="Delahaunty K."/>
            <person name="Markovic C."/>
            <person name="Hall O."/>
            <person name="Minx P."/>
            <person name="Tomlinson C."/>
            <person name="Mitreva M."/>
            <person name="Hou S."/>
            <person name="Chen J."/>
            <person name="Wollam A."/>
            <person name="Pepin K.H."/>
            <person name="Johnson M."/>
            <person name="Bhonagiri V."/>
            <person name="Zhang X."/>
            <person name="Suruliraj S."/>
            <person name="Warren W."/>
            <person name="Chinwalla A."/>
            <person name="Mardis E.R."/>
            <person name="Wilson R.K."/>
        </authorList>
    </citation>
    <scope>NUCLEOTIDE SEQUENCE [LARGE SCALE GENOMIC DNA]</scope>
    <source>
        <strain evidence="3 4">F0432</strain>
    </source>
</reference>
<dbReference type="STRING" id="797473.HMPREF9080_02180"/>
<dbReference type="PANTHER" id="PTHR46797:SF1">
    <property type="entry name" value="METHYLPHOSPHONATE SYNTHASE"/>
    <property type="match status" value="1"/>
</dbReference>
<sequence length="128" mass="14100">MPDIRAPEVFMDVDAKRRLQQAIGRAIARQRKAAGLTQADVAERLDLSNDAVSRLERGNIVPSALRLFELAEVFGCEVADLLNDSSPHSRDQALRLQGLLTRLDAPQRQLLLQAVELLVEMSAGEALD</sequence>
<gene>
    <name evidence="3" type="ORF">HMPREF9080_02180</name>
</gene>
<dbReference type="AlphaFoldDB" id="G9ZHE6"/>
<dbReference type="SMART" id="SM00530">
    <property type="entry name" value="HTH_XRE"/>
    <property type="match status" value="1"/>
</dbReference>
<dbReference type="GO" id="GO:0003677">
    <property type="term" value="F:DNA binding"/>
    <property type="evidence" value="ECO:0007669"/>
    <property type="project" value="UniProtKB-KW"/>
</dbReference>
<evidence type="ECO:0000256" key="1">
    <source>
        <dbReference type="ARBA" id="ARBA00023125"/>
    </source>
</evidence>
<evidence type="ECO:0000313" key="3">
    <source>
        <dbReference type="EMBL" id="EHM52625.1"/>
    </source>
</evidence>
<dbReference type="RefSeq" id="WP_006986176.1">
    <property type="nucleotide sequence ID" value="NZ_JH417946.1"/>
</dbReference>
<dbReference type="Pfam" id="PF01381">
    <property type="entry name" value="HTH_3"/>
    <property type="match status" value="1"/>
</dbReference>
<dbReference type="Gene3D" id="1.10.260.40">
    <property type="entry name" value="lambda repressor-like DNA-binding domains"/>
    <property type="match status" value="1"/>
</dbReference>
<dbReference type="InterPro" id="IPR010982">
    <property type="entry name" value="Lambda_DNA-bd_dom_sf"/>
</dbReference>
<dbReference type="Proteomes" id="UP000004750">
    <property type="component" value="Unassembled WGS sequence"/>
</dbReference>
<name>G9ZHE6_9GAMM</name>
<evidence type="ECO:0000313" key="4">
    <source>
        <dbReference type="Proteomes" id="UP000004750"/>
    </source>
</evidence>
<accession>G9ZHE6</accession>
<dbReference type="PROSITE" id="PS50943">
    <property type="entry name" value="HTH_CROC1"/>
    <property type="match status" value="1"/>
</dbReference>
<proteinExistence type="predicted"/>
<protein>
    <submittedName>
        <fullName evidence="3">DNA-binding helix-turn-helix protein</fullName>
    </submittedName>
</protein>